<keyword evidence="3" id="KW-1185">Reference proteome</keyword>
<dbReference type="Gene3D" id="2.170.270.10">
    <property type="entry name" value="SET domain"/>
    <property type="match status" value="1"/>
</dbReference>
<gene>
    <name evidence="2" type="ORF">GCM10011517_30030</name>
</gene>
<protein>
    <submittedName>
        <fullName evidence="2">SET domain-containing protein-lysine N-methyltransferase</fullName>
    </submittedName>
</protein>
<dbReference type="SUPFAM" id="SSF82199">
    <property type="entry name" value="SET domain"/>
    <property type="match status" value="1"/>
</dbReference>
<reference evidence="2" key="1">
    <citation type="journal article" date="2014" name="Int. J. Syst. Evol. Microbiol.">
        <title>Complete genome sequence of Corynebacterium casei LMG S-19264T (=DSM 44701T), isolated from a smear-ripened cheese.</title>
        <authorList>
            <consortium name="US DOE Joint Genome Institute (JGI-PGF)"/>
            <person name="Walter F."/>
            <person name="Albersmeier A."/>
            <person name="Kalinowski J."/>
            <person name="Ruckert C."/>
        </authorList>
    </citation>
    <scope>NUCLEOTIDE SEQUENCE</scope>
    <source>
        <strain evidence="2">CGMCC 1.16012</strain>
    </source>
</reference>
<dbReference type="Proteomes" id="UP000606730">
    <property type="component" value="Unassembled WGS sequence"/>
</dbReference>
<dbReference type="InterPro" id="IPR001214">
    <property type="entry name" value="SET_dom"/>
</dbReference>
<evidence type="ECO:0000313" key="2">
    <source>
        <dbReference type="EMBL" id="GGE60491.1"/>
    </source>
</evidence>
<comment type="caution">
    <text evidence="2">The sequence shown here is derived from an EMBL/GenBank/DDBJ whole genome shotgun (WGS) entry which is preliminary data.</text>
</comment>
<feature type="domain" description="SET" evidence="1">
    <location>
        <begin position="2"/>
        <end position="114"/>
    </location>
</feature>
<accession>A0A917ANQ6</accession>
<sequence length="142" mass="16119">MLTVETFVGPSAIEGVGVFAAKDIEKGTVIWRFDRRFDRLVHRADIARSDYILQNYLDKYAYPYHENTDLLVIEIDNGRFMNHAEYPNVTFAGHIRGVALFDIEEGEEITCNYADFEPGFALMPSALTRSAMVRPTQGLRPA</sequence>
<dbReference type="SMART" id="SM00317">
    <property type="entry name" value="SET"/>
    <property type="match status" value="1"/>
</dbReference>
<dbReference type="InterPro" id="IPR046341">
    <property type="entry name" value="SET_dom_sf"/>
</dbReference>
<name>A0A917ANQ6_9RHOB</name>
<reference evidence="2" key="2">
    <citation type="submission" date="2020-09" db="EMBL/GenBank/DDBJ databases">
        <authorList>
            <person name="Sun Q."/>
            <person name="Zhou Y."/>
        </authorList>
    </citation>
    <scope>NUCLEOTIDE SEQUENCE</scope>
    <source>
        <strain evidence="2">CGMCC 1.16012</strain>
    </source>
</reference>
<dbReference type="Pfam" id="PF00856">
    <property type="entry name" value="SET"/>
    <property type="match status" value="1"/>
</dbReference>
<dbReference type="AlphaFoldDB" id="A0A917ANQ6"/>
<proteinExistence type="predicted"/>
<dbReference type="EMBL" id="BMKN01000003">
    <property type="protein sequence ID" value="GGE60491.1"/>
    <property type="molecule type" value="Genomic_DNA"/>
</dbReference>
<dbReference type="PROSITE" id="PS50280">
    <property type="entry name" value="SET"/>
    <property type="match status" value="1"/>
</dbReference>
<dbReference type="OrthoDB" id="9804945at2"/>
<organism evidence="2 3">
    <name type="scientific">Actibacterium pelagium</name>
    <dbReference type="NCBI Taxonomy" id="2029103"/>
    <lineage>
        <taxon>Bacteria</taxon>
        <taxon>Pseudomonadati</taxon>
        <taxon>Pseudomonadota</taxon>
        <taxon>Alphaproteobacteria</taxon>
        <taxon>Rhodobacterales</taxon>
        <taxon>Roseobacteraceae</taxon>
        <taxon>Actibacterium</taxon>
    </lineage>
</organism>
<dbReference type="RefSeq" id="WP_095595500.1">
    <property type="nucleotide sequence ID" value="NZ_BMKN01000003.1"/>
</dbReference>
<evidence type="ECO:0000259" key="1">
    <source>
        <dbReference type="PROSITE" id="PS50280"/>
    </source>
</evidence>
<evidence type="ECO:0000313" key="3">
    <source>
        <dbReference type="Proteomes" id="UP000606730"/>
    </source>
</evidence>